<dbReference type="Proteomes" id="UP000326939">
    <property type="component" value="Chromosome 6"/>
</dbReference>
<gene>
    <name evidence="2" type="ORF">DKX38_010154</name>
</gene>
<proteinExistence type="predicted"/>
<accession>A0A5N5MEV3</accession>
<evidence type="ECO:0000256" key="1">
    <source>
        <dbReference type="SAM" id="MobiDB-lite"/>
    </source>
</evidence>
<comment type="caution">
    <text evidence="2">The sequence shown here is derived from an EMBL/GenBank/DDBJ whole genome shotgun (WGS) entry which is preliminary data.</text>
</comment>
<evidence type="ECO:0008006" key="4">
    <source>
        <dbReference type="Google" id="ProtNLM"/>
    </source>
</evidence>
<dbReference type="AlphaFoldDB" id="A0A5N5MEV3"/>
<feature type="region of interest" description="Disordered" evidence="1">
    <location>
        <begin position="96"/>
        <end position="142"/>
    </location>
</feature>
<organism evidence="2 3">
    <name type="scientific">Salix brachista</name>
    <dbReference type="NCBI Taxonomy" id="2182728"/>
    <lineage>
        <taxon>Eukaryota</taxon>
        <taxon>Viridiplantae</taxon>
        <taxon>Streptophyta</taxon>
        <taxon>Embryophyta</taxon>
        <taxon>Tracheophyta</taxon>
        <taxon>Spermatophyta</taxon>
        <taxon>Magnoliopsida</taxon>
        <taxon>eudicotyledons</taxon>
        <taxon>Gunneridae</taxon>
        <taxon>Pentapetalae</taxon>
        <taxon>rosids</taxon>
        <taxon>fabids</taxon>
        <taxon>Malpighiales</taxon>
        <taxon>Salicaceae</taxon>
        <taxon>Saliceae</taxon>
        <taxon>Salix</taxon>
    </lineage>
</organism>
<dbReference type="EMBL" id="VDCV01000006">
    <property type="protein sequence ID" value="KAB5552843.1"/>
    <property type="molecule type" value="Genomic_DNA"/>
</dbReference>
<name>A0A5N5MEV3_9ROSI</name>
<reference evidence="3" key="1">
    <citation type="journal article" date="2019" name="Gigascience">
        <title>De novo genome assembly of the endangered Acer yangbiense, a plant species with extremely small populations endemic to Yunnan Province, China.</title>
        <authorList>
            <person name="Yang J."/>
            <person name="Wariss H.M."/>
            <person name="Tao L."/>
            <person name="Zhang R."/>
            <person name="Yun Q."/>
            <person name="Hollingsworth P."/>
            <person name="Dao Z."/>
            <person name="Luo G."/>
            <person name="Guo H."/>
            <person name="Ma Y."/>
            <person name="Sun W."/>
        </authorList>
    </citation>
    <scope>NUCLEOTIDE SEQUENCE [LARGE SCALE GENOMIC DNA]</scope>
    <source>
        <strain evidence="3">cv. br00</strain>
    </source>
</reference>
<feature type="compositionally biased region" description="Low complexity" evidence="1">
    <location>
        <begin position="112"/>
        <end position="125"/>
    </location>
</feature>
<protein>
    <recommendedName>
        <fullName evidence="4">NPH3 domain-containing protein</fullName>
    </recommendedName>
</protein>
<evidence type="ECO:0000313" key="3">
    <source>
        <dbReference type="Proteomes" id="UP000326939"/>
    </source>
</evidence>
<keyword evidence="3" id="KW-1185">Reference proteome</keyword>
<sequence length="292" mass="31669">MQKTENAEKMIAALEPWRRMGPSLSLNFTPNCCLLGFSSYYCHGSSLTSLACSSLTLTSLSFSPSPLCSLTITCLTLTRTSLASLLPLPRLSAPSLSLTSPPSLPHRPDRQPSTSPSLTSSLSSPSDPPLPHRTSPSALSHTHLPPFLSHTCTKSTLFPQINGYHEEEAREALISKLKLRSGADDKPDAAATRSQLQSDVSLVRENEALRSELMKMKLYVSDMQKNQGSSTKGIAVAAPTATGSRKHTFFSSMSKTLGKLNPFKHGSKDTFHIDDNIGVGITKPRRKRFSIS</sequence>
<evidence type="ECO:0000313" key="2">
    <source>
        <dbReference type="EMBL" id="KAB5552843.1"/>
    </source>
</evidence>